<name>A0ABC8LK58_ERUVS</name>
<gene>
    <name evidence="1" type="ORF">ERUC_LOCUS36284</name>
</gene>
<proteinExistence type="predicted"/>
<sequence length="68" mass="8201">MYSKRDQRFYMSWDGHESTEPEFHGLRFHNLPQFSHSELQILDSCHRTQHLVESPSGQRFLASEMRTY</sequence>
<dbReference type="AlphaFoldDB" id="A0ABC8LK58"/>
<evidence type="ECO:0000313" key="1">
    <source>
        <dbReference type="EMBL" id="CAH8383801.1"/>
    </source>
</evidence>
<dbReference type="EMBL" id="CAKOAT010597375">
    <property type="protein sequence ID" value="CAH8383801.1"/>
    <property type="molecule type" value="Genomic_DNA"/>
</dbReference>
<keyword evidence="2" id="KW-1185">Reference proteome</keyword>
<evidence type="ECO:0000313" key="2">
    <source>
        <dbReference type="Proteomes" id="UP001642260"/>
    </source>
</evidence>
<organism evidence="1 2">
    <name type="scientific">Eruca vesicaria subsp. sativa</name>
    <name type="common">Garden rocket</name>
    <name type="synonym">Eruca sativa</name>
    <dbReference type="NCBI Taxonomy" id="29727"/>
    <lineage>
        <taxon>Eukaryota</taxon>
        <taxon>Viridiplantae</taxon>
        <taxon>Streptophyta</taxon>
        <taxon>Embryophyta</taxon>
        <taxon>Tracheophyta</taxon>
        <taxon>Spermatophyta</taxon>
        <taxon>Magnoliopsida</taxon>
        <taxon>eudicotyledons</taxon>
        <taxon>Gunneridae</taxon>
        <taxon>Pentapetalae</taxon>
        <taxon>rosids</taxon>
        <taxon>malvids</taxon>
        <taxon>Brassicales</taxon>
        <taxon>Brassicaceae</taxon>
        <taxon>Brassiceae</taxon>
        <taxon>Eruca</taxon>
    </lineage>
</organism>
<reference evidence="1 2" key="1">
    <citation type="submission" date="2022-03" db="EMBL/GenBank/DDBJ databases">
        <authorList>
            <person name="Macdonald S."/>
            <person name="Ahmed S."/>
            <person name="Newling K."/>
        </authorList>
    </citation>
    <scope>NUCLEOTIDE SEQUENCE [LARGE SCALE GENOMIC DNA]</scope>
</reference>
<accession>A0ABC8LK58</accession>
<comment type="caution">
    <text evidence="1">The sequence shown here is derived from an EMBL/GenBank/DDBJ whole genome shotgun (WGS) entry which is preliminary data.</text>
</comment>
<dbReference type="Proteomes" id="UP001642260">
    <property type="component" value="Unassembled WGS sequence"/>
</dbReference>
<protein>
    <submittedName>
        <fullName evidence="1">Uncharacterized protein</fullName>
    </submittedName>
</protein>